<organism evidence="1 2">
    <name type="scientific">Candidatus Wolfebacteria bacterium RIFCSPLOWO2_01_FULL_45_19</name>
    <dbReference type="NCBI Taxonomy" id="1802557"/>
    <lineage>
        <taxon>Bacteria</taxon>
        <taxon>Candidatus Wolfeibacteriota</taxon>
    </lineage>
</organism>
<protein>
    <submittedName>
        <fullName evidence="1">Uncharacterized protein</fullName>
    </submittedName>
</protein>
<evidence type="ECO:0000313" key="1">
    <source>
        <dbReference type="EMBL" id="OGM91439.1"/>
    </source>
</evidence>
<evidence type="ECO:0000313" key="2">
    <source>
        <dbReference type="Proteomes" id="UP000178946"/>
    </source>
</evidence>
<gene>
    <name evidence="1" type="ORF">A3A20_02600</name>
</gene>
<dbReference type="Proteomes" id="UP000178946">
    <property type="component" value="Unassembled WGS sequence"/>
</dbReference>
<proteinExistence type="predicted"/>
<dbReference type="EMBL" id="MGIR01000002">
    <property type="protein sequence ID" value="OGM91439.1"/>
    <property type="molecule type" value="Genomic_DNA"/>
</dbReference>
<name>A0A1F8DTW8_9BACT</name>
<sequence>MITGYEARKSHDLKKFEELIVRIFLRHPNVKSVGVCDEHDFFEGRVRTNKCPKIFLILVAAEERARKFSYLFRANMNNAVFMADVALGENFSELYNKMTDYMAKELGFDAEINVYVFPERWRMRLDEIAGSMTLASESAGRLRQIADNSILYGKAFAR</sequence>
<comment type="caution">
    <text evidence="1">The sequence shown here is derived from an EMBL/GenBank/DDBJ whole genome shotgun (WGS) entry which is preliminary data.</text>
</comment>
<reference evidence="1 2" key="1">
    <citation type="journal article" date="2016" name="Nat. Commun.">
        <title>Thousands of microbial genomes shed light on interconnected biogeochemical processes in an aquifer system.</title>
        <authorList>
            <person name="Anantharaman K."/>
            <person name="Brown C.T."/>
            <person name="Hug L.A."/>
            <person name="Sharon I."/>
            <person name="Castelle C.J."/>
            <person name="Probst A.J."/>
            <person name="Thomas B.C."/>
            <person name="Singh A."/>
            <person name="Wilkins M.J."/>
            <person name="Karaoz U."/>
            <person name="Brodie E.L."/>
            <person name="Williams K.H."/>
            <person name="Hubbard S.S."/>
            <person name="Banfield J.F."/>
        </authorList>
    </citation>
    <scope>NUCLEOTIDE SEQUENCE [LARGE SCALE GENOMIC DNA]</scope>
</reference>
<dbReference type="AlphaFoldDB" id="A0A1F8DTW8"/>
<accession>A0A1F8DTW8</accession>